<keyword evidence="1" id="KW-0732">Signal</keyword>
<protein>
    <recommendedName>
        <fullName evidence="4">Tat pathway signal sequence domain protein</fullName>
    </recommendedName>
</protein>
<name>A0ABP8ZFH6_9MICO</name>
<feature type="chain" id="PRO_5046298558" description="Tat pathway signal sequence domain protein" evidence="1">
    <location>
        <begin position="25"/>
        <end position="226"/>
    </location>
</feature>
<organism evidence="2 3">
    <name type="scientific">Amnibacterium soli</name>
    <dbReference type="NCBI Taxonomy" id="1282736"/>
    <lineage>
        <taxon>Bacteria</taxon>
        <taxon>Bacillati</taxon>
        <taxon>Actinomycetota</taxon>
        <taxon>Actinomycetes</taxon>
        <taxon>Micrococcales</taxon>
        <taxon>Microbacteriaceae</taxon>
        <taxon>Amnibacterium</taxon>
    </lineage>
</organism>
<comment type="caution">
    <text evidence="2">The sequence shown here is derived from an EMBL/GenBank/DDBJ whole genome shotgun (WGS) entry which is preliminary data.</text>
</comment>
<evidence type="ECO:0000256" key="1">
    <source>
        <dbReference type="SAM" id="SignalP"/>
    </source>
</evidence>
<keyword evidence="3" id="KW-1185">Reference proteome</keyword>
<evidence type="ECO:0000313" key="2">
    <source>
        <dbReference type="EMBL" id="GAA4755191.1"/>
    </source>
</evidence>
<sequence length="226" mass="24848">MIRRPRARLTALATAALLTTAAFAGAAAPANAVTFDNEPVRITAHFTVAGHPYTLRDVSVGTATQTVRIGQHSGQYRSHYRLTLKDNTGHVLAKVNRGLYKQDYILTTFSDRTFPTKKAFARAEHRALHVTSATAKNHWLKELRIQSVGADLESNIGVTLDYLAQLPAGTAPNFNAVKSIHSNEYRGNVTISGTDTKHWSVIVRDTQDGYGEFYDNTTSNGTSFHF</sequence>
<evidence type="ECO:0008006" key="4">
    <source>
        <dbReference type="Google" id="ProtNLM"/>
    </source>
</evidence>
<dbReference type="EMBL" id="BAABLP010000008">
    <property type="protein sequence ID" value="GAA4755191.1"/>
    <property type="molecule type" value="Genomic_DNA"/>
</dbReference>
<accession>A0ABP8ZFH6</accession>
<evidence type="ECO:0000313" key="3">
    <source>
        <dbReference type="Proteomes" id="UP001500121"/>
    </source>
</evidence>
<gene>
    <name evidence="2" type="ORF">GCM10025783_30470</name>
</gene>
<dbReference type="Proteomes" id="UP001500121">
    <property type="component" value="Unassembled WGS sequence"/>
</dbReference>
<proteinExistence type="predicted"/>
<feature type="signal peptide" evidence="1">
    <location>
        <begin position="1"/>
        <end position="24"/>
    </location>
</feature>
<reference evidence="3" key="1">
    <citation type="journal article" date="2019" name="Int. J. Syst. Evol. Microbiol.">
        <title>The Global Catalogue of Microorganisms (GCM) 10K type strain sequencing project: providing services to taxonomists for standard genome sequencing and annotation.</title>
        <authorList>
            <consortium name="The Broad Institute Genomics Platform"/>
            <consortium name="The Broad Institute Genome Sequencing Center for Infectious Disease"/>
            <person name="Wu L."/>
            <person name="Ma J."/>
        </authorList>
    </citation>
    <scope>NUCLEOTIDE SEQUENCE [LARGE SCALE GENOMIC DNA]</scope>
    <source>
        <strain evidence="3">JCM 19015</strain>
    </source>
</reference>
<dbReference type="RefSeq" id="WP_345482204.1">
    <property type="nucleotide sequence ID" value="NZ_BAABLP010000008.1"/>
</dbReference>